<proteinExistence type="predicted"/>
<keyword evidence="3" id="KW-1185">Reference proteome</keyword>
<protein>
    <submittedName>
        <fullName evidence="2">Inner membrane protein CreD</fullName>
    </submittedName>
</protein>
<dbReference type="AlphaFoldDB" id="A0A6C2UTN3"/>
<name>A0A6C2UTN3_9BACT</name>
<organism evidence="2 3">
    <name type="scientific">Pontiella sulfatireligans</name>
    <dbReference type="NCBI Taxonomy" id="2750658"/>
    <lineage>
        <taxon>Bacteria</taxon>
        <taxon>Pseudomonadati</taxon>
        <taxon>Kiritimatiellota</taxon>
        <taxon>Kiritimatiellia</taxon>
        <taxon>Kiritimatiellales</taxon>
        <taxon>Pontiellaceae</taxon>
        <taxon>Pontiella</taxon>
    </lineage>
</organism>
<gene>
    <name evidence="2" type="primary">creD</name>
    <name evidence="2" type="ORF">SCARR_04679</name>
</gene>
<dbReference type="GO" id="GO:0005886">
    <property type="term" value="C:plasma membrane"/>
    <property type="evidence" value="ECO:0007669"/>
    <property type="project" value="TreeGrafter"/>
</dbReference>
<keyword evidence="1" id="KW-0472">Membrane</keyword>
<dbReference type="Proteomes" id="UP000346198">
    <property type="component" value="Unassembled WGS sequence"/>
</dbReference>
<dbReference type="NCBIfam" id="NF008712">
    <property type="entry name" value="PRK11715.1-1"/>
    <property type="match status" value="1"/>
</dbReference>
<feature type="transmembrane region" description="Helical" evidence="1">
    <location>
        <begin position="301"/>
        <end position="319"/>
    </location>
</feature>
<dbReference type="PIRSF" id="PIRSF004548">
    <property type="entry name" value="CreD"/>
    <property type="match status" value="1"/>
</dbReference>
<dbReference type="EMBL" id="CAAHFH010000002">
    <property type="protein sequence ID" value="VGO22594.1"/>
    <property type="molecule type" value="Genomic_DNA"/>
</dbReference>
<evidence type="ECO:0000313" key="3">
    <source>
        <dbReference type="Proteomes" id="UP000346198"/>
    </source>
</evidence>
<keyword evidence="1" id="KW-1133">Transmembrane helix</keyword>
<dbReference type="RefSeq" id="WP_136064057.1">
    <property type="nucleotide sequence ID" value="NZ_CAAHFH010000002.1"/>
</dbReference>
<evidence type="ECO:0000313" key="2">
    <source>
        <dbReference type="EMBL" id="VGO22594.1"/>
    </source>
</evidence>
<dbReference type="Pfam" id="PF06123">
    <property type="entry name" value="CreD"/>
    <property type="match status" value="1"/>
</dbReference>
<dbReference type="InterPro" id="IPR010364">
    <property type="entry name" value="Uncharacterised_IM_CreD"/>
</dbReference>
<evidence type="ECO:0000256" key="1">
    <source>
        <dbReference type="SAM" id="Phobius"/>
    </source>
</evidence>
<dbReference type="PANTHER" id="PTHR30092">
    <property type="entry name" value="INNER MEMBRANE PROTEIN CRED"/>
    <property type="match status" value="1"/>
</dbReference>
<feature type="transmembrane region" description="Helical" evidence="1">
    <location>
        <begin position="408"/>
        <end position="426"/>
    </location>
</feature>
<feature type="transmembrane region" description="Helical" evidence="1">
    <location>
        <begin position="331"/>
        <end position="350"/>
    </location>
</feature>
<dbReference type="PANTHER" id="PTHR30092:SF0">
    <property type="entry name" value="INNER MEMBRANE PROTEIN CRED"/>
    <property type="match status" value="1"/>
</dbReference>
<feature type="transmembrane region" description="Helical" evidence="1">
    <location>
        <begin position="385"/>
        <end position="402"/>
    </location>
</feature>
<accession>A0A6C2UTN3</accession>
<sequence>MQLKMGLKLLVLGAVSVLLLIALSSIAGITRERKNRQREVQQGIAESYAGRQQLVGPVFALEYRERWMARLYNNEKNTWYEKEMVALRSAMVYPERLEYGGSLKVQERYRGIFKANVYQSNGRIAGSVRFPALETVGTEPNSTIELVSAKACLIVSDPRGISHVPAFEWSGDPLEIQPGSSLAIKRSGIHAALPGPDGLPGRSFDFALDLKIHGMGQFSLVPIGAENCIRLESAWPHPSFIGDFLANDRTVSEQGFAAEWNVNSLACSAQQAMSAGQLKSIQQLGVDLIDPVNTYPLTDRALKYGFLFIFITFAAFFLFELVKQLKIHPVQYGFVGLAQALFFLLLLSLSEHIGFGISYLVASAATIGVIAAYLCSVLKGVKRGLLFGVVLSVLYGALYGLLQSEDHALVAGSTLLFCLLTLVMMFTRKIDWYALGAKQTEGSVR</sequence>
<reference evidence="2 3" key="1">
    <citation type="submission" date="2019-04" db="EMBL/GenBank/DDBJ databases">
        <authorList>
            <person name="Van Vliet M D."/>
        </authorList>
    </citation>
    <scope>NUCLEOTIDE SEQUENCE [LARGE SCALE GENOMIC DNA]</scope>
    <source>
        <strain evidence="2 3">F21</strain>
    </source>
</reference>
<feature type="transmembrane region" description="Helical" evidence="1">
    <location>
        <begin position="356"/>
        <end position="378"/>
    </location>
</feature>
<keyword evidence="1" id="KW-0812">Transmembrane</keyword>